<evidence type="ECO:0000259" key="2">
    <source>
        <dbReference type="Pfam" id="PF11738"/>
    </source>
</evidence>
<keyword evidence="5" id="KW-1185">Reference proteome</keyword>
<comment type="caution">
    <text evidence="4">The sequence shown here is derived from an EMBL/GenBank/DDBJ whole genome shotgun (WGS) entry which is preliminary data.</text>
</comment>
<dbReference type="InterPro" id="IPR021729">
    <property type="entry name" value="DUF3298"/>
</dbReference>
<sequence length="263" mass="28559">MTLLKSVTSSLLGTAVLLTAATAPVLAASPTAAKPVPAVQAQKPQATGVVFTPKVMSVSTKEFEGKVTIPVISGLKDKAFEAKLNADLLKEAQTGLAEGQKAGKQDAAEAKKYGWEPRPHALDISYEVHQAGKLVSFSIQTYVYTGGAHGMTNVTYYTIDNQDKAKRLKLADLFQSGYDYRSIINQLIRQQIKERTAADGYNPYSFESITDDQGFSFENGNLVIHFGQYEIAPYAAGMPSFTIPAHRFHSLLKPEILAALTQK</sequence>
<proteinExistence type="predicted"/>
<gene>
    <name evidence="4" type="ORF">EDM57_00680</name>
</gene>
<accession>A0A3M8BE98</accession>
<reference evidence="4 5" key="1">
    <citation type="submission" date="2018-10" db="EMBL/GenBank/DDBJ databases">
        <title>Phylogenomics of Brevibacillus.</title>
        <authorList>
            <person name="Dunlap C."/>
        </authorList>
    </citation>
    <scope>NUCLEOTIDE SEQUENCE [LARGE SCALE GENOMIC DNA]</scope>
    <source>
        <strain evidence="4 5">DSM 100115</strain>
    </source>
</reference>
<evidence type="ECO:0000313" key="5">
    <source>
        <dbReference type="Proteomes" id="UP000268829"/>
    </source>
</evidence>
<evidence type="ECO:0000259" key="3">
    <source>
        <dbReference type="Pfam" id="PF13739"/>
    </source>
</evidence>
<dbReference type="Gene3D" id="3.30.565.40">
    <property type="entry name" value="Fervidobacterium nodosum Rt17-B1 like"/>
    <property type="match status" value="1"/>
</dbReference>
<feature type="domain" description="Deacetylase PdaC" evidence="3">
    <location>
        <begin position="59"/>
        <end position="152"/>
    </location>
</feature>
<evidence type="ECO:0000256" key="1">
    <source>
        <dbReference type="SAM" id="SignalP"/>
    </source>
</evidence>
<dbReference type="InterPro" id="IPR037126">
    <property type="entry name" value="PdaC/RsiV-like_sf"/>
</dbReference>
<dbReference type="Pfam" id="PF13739">
    <property type="entry name" value="PdaC"/>
    <property type="match status" value="1"/>
</dbReference>
<keyword evidence="1" id="KW-0732">Signal</keyword>
<dbReference type="AlphaFoldDB" id="A0A3M8BE98"/>
<feature type="chain" id="PRO_5018063710" evidence="1">
    <location>
        <begin position="28"/>
        <end position="263"/>
    </location>
</feature>
<evidence type="ECO:0000313" key="4">
    <source>
        <dbReference type="EMBL" id="RNB61728.1"/>
    </source>
</evidence>
<name>A0A3M8BE98_9BACL</name>
<dbReference type="Proteomes" id="UP000268829">
    <property type="component" value="Unassembled WGS sequence"/>
</dbReference>
<dbReference type="Gene3D" id="3.90.640.20">
    <property type="entry name" value="Heat-shock cognate protein, ATPase"/>
    <property type="match status" value="1"/>
</dbReference>
<dbReference type="OrthoDB" id="5637at2"/>
<feature type="signal peptide" evidence="1">
    <location>
        <begin position="1"/>
        <end position="27"/>
    </location>
</feature>
<organism evidence="4 5">
    <name type="scientific">Brevibacillus gelatini</name>
    <dbReference type="NCBI Taxonomy" id="1655277"/>
    <lineage>
        <taxon>Bacteria</taxon>
        <taxon>Bacillati</taxon>
        <taxon>Bacillota</taxon>
        <taxon>Bacilli</taxon>
        <taxon>Bacillales</taxon>
        <taxon>Paenibacillaceae</taxon>
        <taxon>Brevibacillus</taxon>
    </lineage>
</organism>
<dbReference type="RefSeq" id="WP_122902857.1">
    <property type="nucleotide sequence ID" value="NZ_RHHS01000005.1"/>
</dbReference>
<feature type="domain" description="DUF3298" evidence="2">
    <location>
        <begin position="171"/>
        <end position="244"/>
    </location>
</feature>
<dbReference type="EMBL" id="RHHS01000005">
    <property type="protein sequence ID" value="RNB61728.1"/>
    <property type="molecule type" value="Genomic_DNA"/>
</dbReference>
<dbReference type="Pfam" id="PF11738">
    <property type="entry name" value="DUF3298"/>
    <property type="match status" value="1"/>
</dbReference>
<protein>
    <submittedName>
        <fullName evidence="4">DUF3298/DUF4163 domain-containing protein</fullName>
    </submittedName>
</protein>
<dbReference type="InterPro" id="IPR025303">
    <property type="entry name" value="PdaC"/>
</dbReference>